<evidence type="ECO:0000256" key="1">
    <source>
        <dbReference type="SAM" id="MobiDB-lite"/>
    </source>
</evidence>
<feature type="region of interest" description="Disordered" evidence="1">
    <location>
        <begin position="1"/>
        <end position="21"/>
    </location>
</feature>
<keyword evidence="2" id="KW-0812">Transmembrane</keyword>
<accession>A0ABT6RTH1</accession>
<dbReference type="EMBL" id="JASCIR010000012">
    <property type="protein sequence ID" value="MDI3387719.1"/>
    <property type="molecule type" value="Genomic_DNA"/>
</dbReference>
<protein>
    <recommendedName>
        <fullName evidence="5">Amino acid ABC transporter substrate-binding protein</fullName>
    </recommendedName>
</protein>
<proteinExistence type="predicted"/>
<dbReference type="Gene3D" id="3.40.50.2300">
    <property type="match status" value="1"/>
</dbReference>
<organism evidence="3 4">
    <name type="scientific">Streptomyces solicavernae</name>
    <dbReference type="NCBI Taxonomy" id="3043614"/>
    <lineage>
        <taxon>Bacteria</taxon>
        <taxon>Bacillati</taxon>
        <taxon>Actinomycetota</taxon>
        <taxon>Actinomycetes</taxon>
        <taxon>Kitasatosporales</taxon>
        <taxon>Streptomycetaceae</taxon>
        <taxon>Streptomyces</taxon>
    </lineage>
</organism>
<keyword evidence="4" id="KW-1185">Reference proteome</keyword>
<feature type="region of interest" description="Disordered" evidence="1">
    <location>
        <begin position="282"/>
        <end position="304"/>
    </location>
</feature>
<keyword evidence="2" id="KW-0472">Membrane</keyword>
<feature type="transmembrane region" description="Helical" evidence="2">
    <location>
        <begin position="33"/>
        <end position="51"/>
    </location>
</feature>
<dbReference type="SUPFAM" id="SSF53822">
    <property type="entry name" value="Periplasmic binding protein-like I"/>
    <property type="match status" value="1"/>
</dbReference>
<sequence>MPGSPERDRPDRRGPLARPDPAPVPWWRNRRNLTAGAVGAVVLALCGYLALGSGWGSIRYLTQRCAERVWERGPAEECTGVSDGGFVFGELDDISAAIEKENRRVTRGSLPYVTVALLIPLTTDETDPNREAAVRDQIRHEVQGAHLAQLRMNDRGSPAVRLVLANPGLGSAHYAAVAEELDEMARSKEHNLRAVVGFDMSEENTKNAIRHLTADLGIPVVGGPITASDLTMPGLARIVPPNDDQAEVLASLPGDDNVFLVEDTRPGDSYVDTLRDAFNAKRPSGALESEQYRSSGGSDDDPSLAGDFENIAQNICQSGAKDIYFAGRPPQLRMLVLELGRQPCARTKNSFRVITGSGASTVDSYVTRDDLDEWRRALERVTVEYAAVGHPEAWEDSKAPEAEDARTEMRHLRAAAAGLKDADLEDSRLMTIYDATRTAVINIRRQAEGGRRIPRLDEVASGWHQLKSVNKIRGTTGWICLDNQGNAYNKAVHRVRLDPKWQPDQKLDFVGVAWPEGKPLEATCTAPRR</sequence>
<gene>
    <name evidence="3" type="ORF">QIS99_16150</name>
</gene>
<evidence type="ECO:0000313" key="3">
    <source>
        <dbReference type="EMBL" id="MDI3387719.1"/>
    </source>
</evidence>
<evidence type="ECO:0008006" key="5">
    <source>
        <dbReference type="Google" id="ProtNLM"/>
    </source>
</evidence>
<evidence type="ECO:0000313" key="4">
    <source>
        <dbReference type="Proteomes" id="UP001224661"/>
    </source>
</evidence>
<evidence type="ECO:0000256" key="2">
    <source>
        <dbReference type="SAM" id="Phobius"/>
    </source>
</evidence>
<reference evidence="3 4" key="1">
    <citation type="submission" date="2023-05" db="EMBL/GenBank/DDBJ databases">
        <title>Draft genome sequence of Streptomyces sp. B-S-A8 isolated from a cave soil in Thailand.</title>
        <authorList>
            <person name="Chamroensaksri N."/>
            <person name="Muangham S."/>
        </authorList>
    </citation>
    <scope>NUCLEOTIDE SEQUENCE [LARGE SCALE GENOMIC DNA]</scope>
    <source>
        <strain evidence="3 4">B-S-A8</strain>
    </source>
</reference>
<keyword evidence="2" id="KW-1133">Transmembrane helix</keyword>
<comment type="caution">
    <text evidence="3">The sequence shown here is derived from an EMBL/GenBank/DDBJ whole genome shotgun (WGS) entry which is preliminary data.</text>
</comment>
<feature type="compositionally biased region" description="Basic and acidic residues" evidence="1">
    <location>
        <begin position="1"/>
        <end position="14"/>
    </location>
</feature>
<dbReference type="InterPro" id="IPR028082">
    <property type="entry name" value="Peripla_BP_I"/>
</dbReference>
<dbReference type="Proteomes" id="UP001224661">
    <property type="component" value="Unassembled WGS sequence"/>
</dbReference>
<name>A0ABT6RTH1_9ACTN</name>
<dbReference type="RefSeq" id="WP_282514067.1">
    <property type="nucleotide sequence ID" value="NZ_JASCIR010000012.1"/>
</dbReference>